<keyword evidence="1" id="KW-0812">Transmembrane</keyword>
<accession>A0ABN2FI95</accession>
<dbReference type="Proteomes" id="UP001501319">
    <property type="component" value="Unassembled WGS sequence"/>
</dbReference>
<evidence type="ECO:0000313" key="3">
    <source>
        <dbReference type="Proteomes" id="UP001501319"/>
    </source>
</evidence>
<keyword evidence="1" id="KW-0472">Membrane</keyword>
<dbReference type="EMBL" id="BAAANE010000007">
    <property type="protein sequence ID" value="GAA1648132.1"/>
    <property type="molecule type" value="Genomic_DNA"/>
</dbReference>
<feature type="transmembrane region" description="Helical" evidence="1">
    <location>
        <begin position="45"/>
        <end position="63"/>
    </location>
</feature>
<evidence type="ECO:0000313" key="2">
    <source>
        <dbReference type="EMBL" id="GAA1648132.1"/>
    </source>
</evidence>
<dbReference type="RefSeq" id="WP_344113787.1">
    <property type="nucleotide sequence ID" value="NZ_BAAANE010000007.1"/>
</dbReference>
<gene>
    <name evidence="2" type="ORF">GCM10009744_44340</name>
</gene>
<organism evidence="2 3">
    <name type="scientific">Kribbella alba</name>
    <dbReference type="NCBI Taxonomy" id="190197"/>
    <lineage>
        <taxon>Bacteria</taxon>
        <taxon>Bacillati</taxon>
        <taxon>Actinomycetota</taxon>
        <taxon>Actinomycetes</taxon>
        <taxon>Propionibacteriales</taxon>
        <taxon>Kribbellaceae</taxon>
        <taxon>Kribbella</taxon>
    </lineage>
</organism>
<comment type="caution">
    <text evidence="2">The sequence shown here is derived from an EMBL/GenBank/DDBJ whole genome shotgun (WGS) entry which is preliminary data.</text>
</comment>
<protein>
    <submittedName>
        <fullName evidence="2">Uncharacterized protein</fullName>
    </submittedName>
</protein>
<name>A0ABN2FI95_9ACTN</name>
<keyword evidence="1" id="KW-1133">Transmembrane helix</keyword>
<evidence type="ECO:0000256" key="1">
    <source>
        <dbReference type="SAM" id="Phobius"/>
    </source>
</evidence>
<keyword evidence="3" id="KW-1185">Reference proteome</keyword>
<sequence>MSTILRWLTGFGRFWYGFIVGDDWTVAATVVVALLMTWLLYTASVAAWLLPPLAAVAAVGLSLRRHQ</sequence>
<feature type="transmembrane region" description="Helical" evidence="1">
    <location>
        <begin position="14"/>
        <end position="39"/>
    </location>
</feature>
<reference evidence="2 3" key="1">
    <citation type="journal article" date="2019" name="Int. J. Syst. Evol. Microbiol.">
        <title>The Global Catalogue of Microorganisms (GCM) 10K type strain sequencing project: providing services to taxonomists for standard genome sequencing and annotation.</title>
        <authorList>
            <consortium name="The Broad Institute Genomics Platform"/>
            <consortium name="The Broad Institute Genome Sequencing Center for Infectious Disease"/>
            <person name="Wu L."/>
            <person name="Ma J."/>
        </authorList>
    </citation>
    <scope>NUCLEOTIDE SEQUENCE [LARGE SCALE GENOMIC DNA]</scope>
    <source>
        <strain evidence="2 3">JCM 14306</strain>
    </source>
</reference>
<proteinExistence type="predicted"/>